<dbReference type="InterPro" id="IPR003439">
    <property type="entry name" value="ABC_transporter-like_ATP-bd"/>
</dbReference>
<comment type="caution">
    <text evidence="7">The sequence shown here is derived from an EMBL/GenBank/DDBJ whole genome shotgun (WGS) entry which is preliminary data.</text>
</comment>
<dbReference type="AlphaFoldDB" id="A0A227J577"/>
<sequence length="63" mass="6613">MSLLEVKNLRIEYPSRHGVHAAVKSLSFNIERGEIVGVVGESGAGKSTVGNAVIDLLSPPGRV</sequence>
<dbReference type="Proteomes" id="UP000214596">
    <property type="component" value="Unassembled WGS sequence"/>
</dbReference>
<evidence type="ECO:0000256" key="4">
    <source>
        <dbReference type="ARBA" id="ARBA00022475"/>
    </source>
</evidence>
<evidence type="ECO:0000256" key="2">
    <source>
        <dbReference type="ARBA" id="ARBA00005417"/>
    </source>
</evidence>
<evidence type="ECO:0000313" key="7">
    <source>
        <dbReference type="EMBL" id="OXE30082.1"/>
    </source>
</evidence>
<feature type="non-terminal residue" evidence="7">
    <location>
        <position position="63"/>
    </location>
</feature>
<dbReference type="GO" id="GO:0016887">
    <property type="term" value="F:ATP hydrolysis activity"/>
    <property type="evidence" value="ECO:0007669"/>
    <property type="project" value="InterPro"/>
</dbReference>
<evidence type="ECO:0000259" key="6">
    <source>
        <dbReference type="Pfam" id="PF00005"/>
    </source>
</evidence>
<comment type="similarity">
    <text evidence="2">Belongs to the ABC transporter superfamily.</text>
</comment>
<gene>
    <name evidence="7" type="ORF">CA163_25225</name>
</gene>
<dbReference type="Gene3D" id="3.40.50.300">
    <property type="entry name" value="P-loop containing nucleotide triphosphate hydrolases"/>
    <property type="match status" value="1"/>
</dbReference>
<keyword evidence="5" id="KW-0472">Membrane</keyword>
<accession>A0A227J577</accession>
<dbReference type="PANTHER" id="PTHR43297">
    <property type="entry name" value="OLIGOPEPTIDE TRANSPORT ATP-BINDING PROTEIN APPD"/>
    <property type="match status" value="1"/>
</dbReference>
<evidence type="ECO:0000313" key="8">
    <source>
        <dbReference type="Proteomes" id="UP000214596"/>
    </source>
</evidence>
<keyword evidence="4" id="KW-1003">Cell membrane</keyword>
<dbReference type="GO" id="GO:0016020">
    <property type="term" value="C:membrane"/>
    <property type="evidence" value="ECO:0007669"/>
    <property type="project" value="UniProtKB-SubCell"/>
</dbReference>
<evidence type="ECO:0000256" key="5">
    <source>
        <dbReference type="ARBA" id="ARBA00023136"/>
    </source>
</evidence>
<dbReference type="GO" id="GO:0005524">
    <property type="term" value="F:ATP binding"/>
    <property type="evidence" value="ECO:0007669"/>
    <property type="project" value="InterPro"/>
</dbReference>
<keyword evidence="3" id="KW-0813">Transport</keyword>
<name>A0A227J577_VIBPH</name>
<dbReference type="InterPro" id="IPR050388">
    <property type="entry name" value="ABC_Ni/Peptide_Import"/>
</dbReference>
<reference evidence="7 8" key="1">
    <citation type="journal article" date="2017" name="Appl. Environ. Microbiol.">
        <title>Parallel evolution of two clades of a major Atlantic endemic Vibrio parahaemolyticus pathogen lineage by independent acquisition of related pathogenicity islands.</title>
        <authorList>
            <person name="Xu F."/>
            <person name="Gonzalez-Escalona N."/>
            <person name="Drees K.P."/>
            <person name="Sebra R.P."/>
            <person name="Cooper V.S."/>
            <person name="Jones S.H."/>
            <person name="Whistler C.A."/>
        </authorList>
    </citation>
    <scope>NUCLEOTIDE SEQUENCE [LARGE SCALE GENOMIC DNA]</scope>
    <source>
        <strain evidence="7 8">MAVP-3</strain>
    </source>
</reference>
<dbReference type="SUPFAM" id="SSF52540">
    <property type="entry name" value="P-loop containing nucleoside triphosphate hydrolases"/>
    <property type="match status" value="1"/>
</dbReference>
<dbReference type="InterPro" id="IPR027417">
    <property type="entry name" value="P-loop_NTPase"/>
</dbReference>
<organism evidence="7 8">
    <name type="scientific">Vibrio parahaemolyticus</name>
    <dbReference type="NCBI Taxonomy" id="670"/>
    <lineage>
        <taxon>Bacteria</taxon>
        <taxon>Pseudomonadati</taxon>
        <taxon>Pseudomonadota</taxon>
        <taxon>Gammaproteobacteria</taxon>
        <taxon>Vibrionales</taxon>
        <taxon>Vibrionaceae</taxon>
        <taxon>Vibrio</taxon>
    </lineage>
</organism>
<protein>
    <recommendedName>
        <fullName evidence="6">ABC transporter domain-containing protein</fullName>
    </recommendedName>
</protein>
<feature type="domain" description="ABC transporter" evidence="6">
    <location>
        <begin position="24"/>
        <end position="59"/>
    </location>
</feature>
<evidence type="ECO:0000256" key="1">
    <source>
        <dbReference type="ARBA" id="ARBA00004370"/>
    </source>
</evidence>
<dbReference type="EMBL" id="NIXT01002579">
    <property type="protein sequence ID" value="OXE30082.1"/>
    <property type="molecule type" value="Genomic_DNA"/>
</dbReference>
<dbReference type="Pfam" id="PF00005">
    <property type="entry name" value="ABC_tran"/>
    <property type="match status" value="1"/>
</dbReference>
<evidence type="ECO:0000256" key="3">
    <source>
        <dbReference type="ARBA" id="ARBA00022448"/>
    </source>
</evidence>
<proteinExistence type="inferred from homology"/>
<dbReference type="PANTHER" id="PTHR43297:SF7">
    <property type="entry name" value="D,D-DIPEPTIDE TRANSPORT ATP-BINDING PROTEIN DDPD-RELATED"/>
    <property type="match status" value="1"/>
</dbReference>
<comment type="subcellular location">
    <subcellularLocation>
        <location evidence="1">Membrane</location>
    </subcellularLocation>
</comment>